<evidence type="ECO:0000313" key="4">
    <source>
        <dbReference type="EMBL" id="CAF4816028.1"/>
    </source>
</evidence>
<dbReference type="EMBL" id="CAJOBJ010149346">
    <property type="protein sequence ID" value="CAF4798432.1"/>
    <property type="molecule type" value="Genomic_DNA"/>
</dbReference>
<evidence type="ECO:0000313" key="2">
    <source>
        <dbReference type="EMBL" id="CAF4535616.1"/>
    </source>
</evidence>
<gene>
    <name evidence="2" type="ORF">BYL167_LOCUS37482</name>
    <name evidence="4" type="ORF">BYL167_LOCUS48775</name>
    <name evidence="3" type="ORF">GIL414_LOCUS47051</name>
    <name evidence="5" type="ORF">GIL414_LOCUS51226</name>
</gene>
<dbReference type="AlphaFoldDB" id="A0A8S3B883"/>
<feature type="region of interest" description="Disordered" evidence="1">
    <location>
        <begin position="45"/>
        <end position="64"/>
    </location>
</feature>
<reference evidence="3" key="1">
    <citation type="submission" date="2021-02" db="EMBL/GenBank/DDBJ databases">
        <authorList>
            <person name="Nowell W R."/>
        </authorList>
    </citation>
    <scope>NUCLEOTIDE SEQUENCE</scope>
</reference>
<dbReference type="Proteomes" id="UP000681967">
    <property type="component" value="Unassembled WGS sequence"/>
</dbReference>
<evidence type="ECO:0000313" key="6">
    <source>
        <dbReference type="Proteomes" id="UP000681720"/>
    </source>
</evidence>
<evidence type="ECO:0000256" key="1">
    <source>
        <dbReference type="SAM" id="MobiDB-lite"/>
    </source>
</evidence>
<proteinExistence type="predicted"/>
<protein>
    <submittedName>
        <fullName evidence="3">Uncharacterized protein</fullName>
    </submittedName>
</protein>
<dbReference type="Proteomes" id="UP000681720">
    <property type="component" value="Unassembled WGS sequence"/>
</dbReference>
<feature type="non-terminal residue" evidence="3">
    <location>
        <position position="1"/>
    </location>
</feature>
<feature type="non-terminal residue" evidence="3">
    <location>
        <position position="64"/>
    </location>
</feature>
<dbReference type="EMBL" id="CAJOBJ010172621">
    <property type="protein sequence ID" value="CAF4888761.1"/>
    <property type="molecule type" value="Genomic_DNA"/>
</dbReference>
<organism evidence="3 6">
    <name type="scientific">Rotaria magnacalcarata</name>
    <dbReference type="NCBI Taxonomy" id="392030"/>
    <lineage>
        <taxon>Eukaryota</taxon>
        <taxon>Metazoa</taxon>
        <taxon>Spiralia</taxon>
        <taxon>Gnathifera</taxon>
        <taxon>Rotifera</taxon>
        <taxon>Eurotatoria</taxon>
        <taxon>Bdelloidea</taxon>
        <taxon>Philodinida</taxon>
        <taxon>Philodinidae</taxon>
        <taxon>Rotaria</taxon>
    </lineage>
</organism>
<evidence type="ECO:0000313" key="5">
    <source>
        <dbReference type="EMBL" id="CAF4888761.1"/>
    </source>
</evidence>
<accession>A0A8S3B883</accession>
<dbReference type="EMBL" id="CAJOBH010143469">
    <property type="protein sequence ID" value="CAF4816028.1"/>
    <property type="molecule type" value="Genomic_DNA"/>
</dbReference>
<evidence type="ECO:0000313" key="3">
    <source>
        <dbReference type="EMBL" id="CAF4798432.1"/>
    </source>
</evidence>
<dbReference type="EMBL" id="CAJOBH010085035">
    <property type="protein sequence ID" value="CAF4535616.1"/>
    <property type="molecule type" value="Genomic_DNA"/>
</dbReference>
<name>A0A8S3B883_9BILA</name>
<comment type="caution">
    <text evidence="3">The sequence shown here is derived from an EMBL/GenBank/DDBJ whole genome shotgun (WGS) entry which is preliminary data.</text>
</comment>
<sequence>RERLKSLGLSEEDINQLMKTLPLSAFENLALNEIQHIVDVMREADIEENDESPNNGTIKRAPES</sequence>